<evidence type="ECO:0000256" key="1">
    <source>
        <dbReference type="ARBA" id="ARBA00004496"/>
    </source>
</evidence>
<dbReference type="InterPro" id="IPR011006">
    <property type="entry name" value="CheY-like_superfamily"/>
</dbReference>
<dbReference type="OrthoDB" id="9780153at2"/>
<dbReference type="SUPFAM" id="SSF52172">
    <property type="entry name" value="CheY-like"/>
    <property type="match status" value="1"/>
</dbReference>
<organism evidence="9 10">
    <name type="scientific">Anaerobacillus alkalilacustris</name>
    <dbReference type="NCBI Taxonomy" id="393763"/>
    <lineage>
        <taxon>Bacteria</taxon>
        <taxon>Bacillati</taxon>
        <taxon>Bacillota</taxon>
        <taxon>Bacilli</taxon>
        <taxon>Bacillales</taxon>
        <taxon>Bacillaceae</taxon>
        <taxon>Anaerobacillus</taxon>
    </lineage>
</organism>
<dbReference type="InterPro" id="IPR039420">
    <property type="entry name" value="WalR-like"/>
</dbReference>
<keyword evidence="10" id="KW-1185">Reference proteome</keyword>
<dbReference type="SMART" id="SM00421">
    <property type="entry name" value="HTH_LUXR"/>
    <property type="match status" value="1"/>
</dbReference>
<dbReference type="GO" id="GO:0000160">
    <property type="term" value="P:phosphorelay signal transduction system"/>
    <property type="evidence" value="ECO:0007669"/>
    <property type="project" value="InterPro"/>
</dbReference>
<comment type="caution">
    <text evidence="9">The sequence shown here is derived from an EMBL/GenBank/DDBJ whole genome shotgun (WGS) entry which is preliminary data.</text>
</comment>
<name>A0A1S2LJ79_9BACI</name>
<dbReference type="EMBL" id="MLQR01000031">
    <property type="protein sequence ID" value="OIJ12374.1"/>
    <property type="molecule type" value="Genomic_DNA"/>
</dbReference>
<feature type="domain" description="Response regulatory" evidence="8">
    <location>
        <begin position="8"/>
        <end position="124"/>
    </location>
</feature>
<dbReference type="PANTHER" id="PTHR43214">
    <property type="entry name" value="TWO-COMPONENT RESPONSE REGULATOR"/>
    <property type="match status" value="1"/>
</dbReference>
<evidence type="ECO:0000259" key="8">
    <source>
        <dbReference type="PROSITE" id="PS50110"/>
    </source>
</evidence>
<proteinExistence type="predicted"/>
<dbReference type="PROSITE" id="PS50043">
    <property type="entry name" value="HTH_LUXR_2"/>
    <property type="match status" value="1"/>
</dbReference>
<dbReference type="CDD" id="cd17535">
    <property type="entry name" value="REC_NarL-like"/>
    <property type="match status" value="1"/>
</dbReference>
<dbReference type="InterPro" id="IPR000792">
    <property type="entry name" value="Tscrpt_reg_LuxR_C"/>
</dbReference>
<keyword evidence="3" id="KW-0805">Transcription regulation</keyword>
<feature type="modified residue" description="4-aspartylphosphate" evidence="6">
    <location>
        <position position="59"/>
    </location>
</feature>
<dbReference type="PANTHER" id="PTHR43214:SF43">
    <property type="entry name" value="TWO-COMPONENT RESPONSE REGULATOR"/>
    <property type="match status" value="1"/>
</dbReference>
<dbReference type="GO" id="GO:0003677">
    <property type="term" value="F:DNA binding"/>
    <property type="evidence" value="ECO:0007669"/>
    <property type="project" value="UniProtKB-KW"/>
</dbReference>
<dbReference type="AlphaFoldDB" id="A0A1S2LJ79"/>
<dbReference type="Gene3D" id="3.40.50.2300">
    <property type="match status" value="1"/>
</dbReference>
<evidence type="ECO:0000313" key="10">
    <source>
        <dbReference type="Proteomes" id="UP000179524"/>
    </source>
</evidence>
<dbReference type="Pfam" id="PF00072">
    <property type="entry name" value="Response_reg"/>
    <property type="match status" value="1"/>
</dbReference>
<evidence type="ECO:0000256" key="5">
    <source>
        <dbReference type="ARBA" id="ARBA00023163"/>
    </source>
</evidence>
<dbReference type="PROSITE" id="PS50110">
    <property type="entry name" value="RESPONSE_REGULATORY"/>
    <property type="match status" value="1"/>
</dbReference>
<protein>
    <submittedName>
        <fullName evidence="9">DNA-binding response regulator</fullName>
    </submittedName>
</protein>
<evidence type="ECO:0000256" key="2">
    <source>
        <dbReference type="ARBA" id="ARBA00022553"/>
    </source>
</evidence>
<feature type="domain" description="HTH luxR-type" evidence="7">
    <location>
        <begin position="149"/>
        <end position="214"/>
    </location>
</feature>
<evidence type="ECO:0000256" key="3">
    <source>
        <dbReference type="ARBA" id="ARBA00023015"/>
    </source>
</evidence>
<dbReference type="InterPro" id="IPR016032">
    <property type="entry name" value="Sig_transdc_resp-reg_C-effctor"/>
</dbReference>
<evidence type="ECO:0000256" key="6">
    <source>
        <dbReference type="PROSITE-ProRule" id="PRU00169"/>
    </source>
</evidence>
<dbReference type="SMART" id="SM00448">
    <property type="entry name" value="REC"/>
    <property type="match status" value="1"/>
</dbReference>
<dbReference type="InterPro" id="IPR001789">
    <property type="entry name" value="Sig_transdc_resp-reg_receiver"/>
</dbReference>
<dbReference type="PRINTS" id="PR00038">
    <property type="entry name" value="HTHLUXR"/>
</dbReference>
<sequence>MKRVAKPKIMLVDDHGVLLSGIELLLSKINEWEIIGTVSSGEEAVEKVFVWNPDLILMDISMPGIGGIEATKQIKLSHPKVKILMLTMYSEEDYFKKALKAGASGYVLKKAVDTELISAVRTVLQGETYIYPTLSSFLLKGFFGEQNEDHSKKSPLSKREKQVLKYVALGFTYQEIADQLYVSVKTVETHKARISEKLNLKKRSELVRYAVAQGLISIHD</sequence>
<gene>
    <name evidence="9" type="ORF">BKP37_13105</name>
</gene>
<dbReference type="PROSITE" id="PS00622">
    <property type="entry name" value="HTH_LUXR_1"/>
    <property type="match status" value="1"/>
</dbReference>
<keyword evidence="5" id="KW-0804">Transcription</keyword>
<evidence type="ECO:0000313" key="9">
    <source>
        <dbReference type="EMBL" id="OIJ12374.1"/>
    </source>
</evidence>
<keyword evidence="2 6" id="KW-0597">Phosphoprotein</keyword>
<dbReference type="Pfam" id="PF00196">
    <property type="entry name" value="GerE"/>
    <property type="match status" value="1"/>
</dbReference>
<dbReference type="CDD" id="cd06170">
    <property type="entry name" value="LuxR_C_like"/>
    <property type="match status" value="1"/>
</dbReference>
<dbReference type="Proteomes" id="UP000179524">
    <property type="component" value="Unassembled WGS sequence"/>
</dbReference>
<dbReference type="GO" id="GO:0005737">
    <property type="term" value="C:cytoplasm"/>
    <property type="evidence" value="ECO:0007669"/>
    <property type="project" value="UniProtKB-SubCell"/>
</dbReference>
<dbReference type="SUPFAM" id="SSF46894">
    <property type="entry name" value="C-terminal effector domain of the bipartite response regulators"/>
    <property type="match status" value="1"/>
</dbReference>
<dbReference type="GO" id="GO:0006355">
    <property type="term" value="P:regulation of DNA-templated transcription"/>
    <property type="evidence" value="ECO:0007669"/>
    <property type="project" value="InterPro"/>
</dbReference>
<dbReference type="InterPro" id="IPR058245">
    <property type="entry name" value="NreC/VraR/RcsB-like_REC"/>
</dbReference>
<reference evidence="9 10" key="1">
    <citation type="submission" date="2016-10" db="EMBL/GenBank/DDBJ databases">
        <title>Draft genome sequences of four alkaliphilic bacteria belonging to the Anaerobacillus genus.</title>
        <authorList>
            <person name="Bassil N.M."/>
            <person name="Lloyd J.R."/>
        </authorList>
    </citation>
    <scope>NUCLEOTIDE SEQUENCE [LARGE SCALE GENOMIC DNA]</scope>
    <source>
        <strain evidence="9 10">DSM 18345</strain>
    </source>
</reference>
<comment type="subcellular location">
    <subcellularLocation>
        <location evidence="1">Cytoplasm</location>
    </subcellularLocation>
</comment>
<evidence type="ECO:0000259" key="7">
    <source>
        <dbReference type="PROSITE" id="PS50043"/>
    </source>
</evidence>
<keyword evidence="4 9" id="KW-0238">DNA-binding</keyword>
<accession>A0A1S2LJ79</accession>
<evidence type="ECO:0000256" key="4">
    <source>
        <dbReference type="ARBA" id="ARBA00023125"/>
    </source>
</evidence>